<dbReference type="InterPro" id="IPR008967">
    <property type="entry name" value="p53-like_TF_DNA-bd_sf"/>
</dbReference>
<dbReference type="InterPro" id="IPR000040">
    <property type="entry name" value="AML1_Runt"/>
</dbReference>
<dbReference type="Gene3D" id="2.60.40.720">
    <property type="match status" value="1"/>
</dbReference>
<reference evidence="6" key="1">
    <citation type="submission" date="2020-08" db="EMBL/GenBank/DDBJ databases">
        <title>Genome sequencing and assembly of the red palm weevil Rhynchophorus ferrugineus.</title>
        <authorList>
            <person name="Dias G.B."/>
            <person name="Bergman C.M."/>
            <person name="Manee M."/>
        </authorList>
    </citation>
    <scope>NUCLEOTIDE SEQUENCE</scope>
    <source>
        <strain evidence="6">AA-2017</strain>
        <tissue evidence="6">Whole larva</tissue>
    </source>
</reference>
<keyword evidence="3" id="KW-0804">Transcription</keyword>
<evidence type="ECO:0000313" key="6">
    <source>
        <dbReference type="EMBL" id="KAF7280606.1"/>
    </source>
</evidence>
<accession>A0A834MFV4</accession>
<proteinExistence type="predicted"/>
<dbReference type="OrthoDB" id="10029800at2759"/>
<organism evidence="6 7">
    <name type="scientific">Rhynchophorus ferrugineus</name>
    <name type="common">Red palm weevil</name>
    <name type="synonym">Curculio ferrugineus</name>
    <dbReference type="NCBI Taxonomy" id="354439"/>
    <lineage>
        <taxon>Eukaryota</taxon>
        <taxon>Metazoa</taxon>
        <taxon>Ecdysozoa</taxon>
        <taxon>Arthropoda</taxon>
        <taxon>Hexapoda</taxon>
        <taxon>Insecta</taxon>
        <taxon>Pterygota</taxon>
        <taxon>Neoptera</taxon>
        <taxon>Endopterygota</taxon>
        <taxon>Coleoptera</taxon>
        <taxon>Polyphaga</taxon>
        <taxon>Cucujiformia</taxon>
        <taxon>Curculionidae</taxon>
        <taxon>Dryophthorinae</taxon>
        <taxon>Rhynchophorus</taxon>
    </lineage>
</organism>
<dbReference type="PANTHER" id="PTHR11950">
    <property type="entry name" value="RUNT RELATED"/>
    <property type="match status" value="1"/>
</dbReference>
<dbReference type="EMBL" id="JAACXV010000281">
    <property type="protein sequence ID" value="KAF7280606.1"/>
    <property type="molecule type" value="Genomic_DNA"/>
</dbReference>
<dbReference type="GO" id="GO:0005524">
    <property type="term" value="F:ATP binding"/>
    <property type="evidence" value="ECO:0007669"/>
    <property type="project" value="InterPro"/>
</dbReference>
<evidence type="ECO:0000256" key="4">
    <source>
        <dbReference type="ARBA" id="ARBA00023242"/>
    </source>
</evidence>
<feature type="domain" description="Runt" evidence="5">
    <location>
        <begin position="1"/>
        <end position="99"/>
    </location>
</feature>
<dbReference type="GO" id="GO:0000981">
    <property type="term" value="F:DNA-binding transcription factor activity, RNA polymerase II-specific"/>
    <property type="evidence" value="ECO:0007669"/>
    <property type="project" value="TreeGrafter"/>
</dbReference>
<name>A0A834MFV4_RHYFE</name>
<evidence type="ECO:0000256" key="1">
    <source>
        <dbReference type="ARBA" id="ARBA00004123"/>
    </source>
</evidence>
<dbReference type="GO" id="GO:0000978">
    <property type="term" value="F:RNA polymerase II cis-regulatory region sequence-specific DNA binding"/>
    <property type="evidence" value="ECO:0007669"/>
    <property type="project" value="TreeGrafter"/>
</dbReference>
<dbReference type="PRINTS" id="PR00967">
    <property type="entry name" value="ONCOGENEAML1"/>
</dbReference>
<dbReference type="PROSITE" id="PS51062">
    <property type="entry name" value="RUNT"/>
    <property type="match status" value="1"/>
</dbReference>
<dbReference type="InterPro" id="IPR013524">
    <property type="entry name" value="Runt_dom"/>
</dbReference>
<evidence type="ECO:0000259" key="5">
    <source>
        <dbReference type="PROSITE" id="PS51062"/>
    </source>
</evidence>
<evidence type="ECO:0000256" key="3">
    <source>
        <dbReference type="ARBA" id="ARBA00023163"/>
    </source>
</evidence>
<dbReference type="Proteomes" id="UP000625711">
    <property type="component" value="Unassembled WGS sequence"/>
</dbReference>
<sequence length="99" mass="11229">MTSDVLAERTLKGFLVEYLGKLVRQAPHWRSNKILSVAFKVIALGDVGDATMVTVRAGSDENYCVELRNSTAVMKNRVSKFNDIKFVDRSGRRKTFIKY</sequence>
<comment type="caution">
    <text evidence="6">The sequence shown here is derived from an EMBL/GenBank/DDBJ whole genome shotgun (WGS) entry which is preliminary data.</text>
</comment>
<dbReference type="Pfam" id="PF00853">
    <property type="entry name" value="Runt"/>
    <property type="match status" value="1"/>
</dbReference>
<keyword evidence="2" id="KW-0805">Transcription regulation</keyword>
<gene>
    <name evidence="6" type="ORF">GWI33_005705</name>
</gene>
<dbReference type="AlphaFoldDB" id="A0A834MFV4"/>
<protein>
    <recommendedName>
        <fullName evidence="5">Runt domain-containing protein</fullName>
    </recommendedName>
</protein>
<evidence type="ECO:0000256" key="2">
    <source>
        <dbReference type="ARBA" id="ARBA00023015"/>
    </source>
</evidence>
<evidence type="ECO:0000313" key="7">
    <source>
        <dbReference type="Proteomes" id="UP000625711"/>
    </source>
</evidence>
<dbReference type="SUPFAM" id="SSF49417">
    <property type="entry name" value="p53-like transcription factors"/>
    <property type="match status" value="1"/>
</dbReference>
<dbReference type="InterPro" id="IPR012346">
    <property type="entry name" value="p53/RUNT-type_TF_DNA-bd_sf"/>
</dbReference>
<dbReference type="GO" id="GO:0005634">
    <property type="term" value="C:nucleus"/>
    <property type="evidence" value="ECO:0007669"/>
    <property type="project" value="UniProtKB-SubCell"/>
</dbReference>
<keyword evidence="7" id="KW-1185">Reference proteome</keyword>
<dbReference type="PANTHER" id="PTHR11950:SF31">
    <property type="entry name" value="SEGMENTATION PROTEIN RUNT"/>
    <property type="match status" value="1"/>
</dbReference>
<comment type="subcellular location">
    <subcellularLocation>
        <location evidence="1">Nucleus</location>
    </subcellularLocation>
</comment>
<keyword evidence="4" id="KW-0539">Nucleus</keyword>